<reference evidence="1" key="1">
    <citation type="submission" date="2022-10" db="EMBL/GenBank/DDBJ databases">
        <title>Genome Sequence of Xylaria curta.</title>
        <authorList>
            <person name="Buettner E."/>
        </authorList>
    </citation>
    <scope>NUCLEOTIDE SEQUENCE</scope>
    <source>
        <strain evidence="1">Babe10</strain>
    </source>
</reference>
<name>A0ACC1N4B0_9PEZI</name>
<dbReference type="EMBL" id="JAPDGR010002848">
    <property type="protein sequence ID" value="KAJ2973930.1"/>
    <property type="molecule type" value="Genomic_DNA"/>
</dbReference>
<accession>A0ACC1N4B0</accession>
<evidence type="ECO:0000313" key="2">
    <source>
        <dbReference type="Proteomes" id="UP001143856"/>
    </source>
</evidence>
<gene>
    <name evidence="1" type="ORF">NUW58_g8817</name>
</gene>
<sequence length="370" mass="40400">MSGRSAYVRKKITEPKTGEKGALSGRGRSKSGSAHLLGEDGSVYDYPMPPATGFGTTNARLLKFSDPAYEGDAGHYRSELATHGNNSGGSQSGGSEIERREGGGQGPMPDYAYARARKPVLKTEDVSGIERSGFRSAVDKKSDDIRKGLTKAFTLGLKKKKQEVNLPDRAPSSATLRPNYYDPDDYDTNEIPALPTHKPHVGMMRDPDHQPAVSPPPSAQLPPIPPPITPPIWRWIGAGRPVQRWNKLRKDPELWDPNGDVLVYFGRKDQLQRPNPSFRLSSHIIEATESRRLITLLREGSTEDDYAQMVLPPSPIGAPPMLRHNSYAQAGQATPPVSEENAHADIDGQISSIVMLLPLATSLRSCTMPP</sequence>
<comment type="caution">
    <text evidence="1">The sequence shown here is derived from an EMBL/GenBank/DDBJ whole genome shotgun (WGS) entry which is preliminary data.</text>
</comment>
<keyword evidence="2" id="KW-1185">Reference proteome</keyword>
<protein>
    <submittedName>
        <fullName evidence="1">Uncharacterized protein</fullName>
    </submittedName>
</protein>
<dbReference type="Proteomes" id="UP001143856">
    <property type="component" value="Unassembled WGS sequence"/>
</dbReference>
<evidence type="ECO:0000313" key="1">
    <source>
        <dbReference type="EMBL" id="KAJ2973930.1"/>
    </source>
</evidence>
<proteinExistence type="predicted"/>
<organism evidence="1 2">
    <name type="scientific">Xylaria curta</name>
    <dbReference type="NCBI Taxonomy" id="42375"/>
    <lineage>
        <taxon>Eukaryota</taxon>
        <taxon>Fungi</taxon>
        <taxon>Dikarya</taxon>
        <taxon>Ascomycota</taxon>
        <taxon>Pezizomycotina</taxon>
        <taxon>Sordariomycetes</taxon>
        <taxon>Xylariomycetidae</taxon>
        <taxon>Xylariales</taxon>
        <taxon>Xylariaceae</taxon>
        <taxon>Xylaria</taxon>
    </lineage>
</organism>